<comment type="subcellular location">
    <subcellularLocation>
        <location evidence="1">Cell projection</location>
        <location evidence="1">Cilium</location>
    </subcellularLocation>
</comment>
<dbReference type="Proteomes" id="UP000001876">
    <property type="component" value="Unassembled WGS sequence"/>
</dbReference>
<evidence type="ECO:0000259" key="6">
    <source>
        <dbReference type="Pfam" id="PF23387"/>
    </source>
</evidence>
<dbReference type="OMA" id="WDAQGAN"/>
<dbReference type="AlphaFoldDB" id="C1MNS8"/>
<evidence type="ECO:0000259" key="5">
    <source>
        <dbReference type="Pfam" id="PF23335"/>
    </source>
</evidence>
<dbReference type="InterPro" id="IPR015943">
    <property type="entry name" value="WD40/YVTN_repeat-like_dom_sf"/>
</dbReference>
<dbReference type="InterPro" id="IPR056456">
    <property type="entry name" value="Beta-prop_IFT80_2nd"/>
</dbReference>
<dbReference type="InterPro" id="IPR001680">
    <property type="entry name" value="WD40_rpt"/>
</dbReference>
<keyword evidence="4" id="KW-0853">WD repeat</keyword>
<dbReference type="SUPFAM" id="SSF50978">
    <property type="entry name" value="WD40 repeat-like"/>
    <property type="match status" value="2"/>
</dbReference>
<evidence type="ECO:0000313" key="8">
    <source>
        <dbReference type="Proteomes" id="UP000001876"/>
    </source>
</evidence>
<dbReference type="OrthoDB" id="408728at2759"/>
<sequence length="746" mass="79910">MKLKVKPTAGAPRHGDVCAVVAWNSASELYSAGDDKQILRFDVNGDARGKVCDLDAYVVDMAWHPGGAKSSGSGGETRMMTRGGMVERAFEAHRGAVTSVCWNDDGTALLTTGEDGAAKVWSRNGALRVALEQRDAAIYCASWSRDGDAVAFGCGKELLVKPLNPGAKTLRWKAHDGVVLSCDWCALTRVIVSGGEDCRYKTWDEHGLLLFQSSRLDHVVASVRWNPAGDAFAVGSFDSITLCDATGFTSGKTPVDAGTVLKLAWSPDGASVAGAGGNGAVVFGSVAERRIESCGFAATLIAPDRGDLDLSFRGDRVVKMAAGHGYLLVASSAGAVSVRQRGRMNAPRTIDVRDVATLLIPGKTCFLCVTSGGSCAVYSYEGRKTSDLRAAGLRPELLNDRSVALAPDACVFIDRPSSRVVRFLDVANGRALAGDENAIAHHAEITRVVVNQVGSAQDRKVAFVDVNRDVHVASAFGGGVAVKLGGMVDSVLFADVTDALAAMVDQRLVVWLHPNAAFVDKDVVDATKITREGDFGKLPALTSFRDGSRATIRRIDGASIHVTVSPHLPTLHAHLITGAFDKAIRLCRFVKEESLWACVAVAAVAAKDLRAAEVAYAACEAVEKVRFLRNAREISSAEGRNAELALFRRKPDEAEAILLHAGLIYRAIDARVRLFDWRRALDLATKHGMHVDTVLYHRRAYLKSAGRKETDGAFLDAMRAVDVSEEAVLAKIAEEREREGTGRKTR</sequence>
<evidence type="ECO:0000256" key="3">
    <source>
        <dbReference type="ARBA" id="ARBA00023273"/>
    </source>
</evidence>
<feature type="repeat" description="WD" evidence="4">
    <location>
        <begin position="90"/>
        <end position="122"/>
    </location>
</feature>
<dbReference type="SMART" id="SM00320">
    <property type="entry name" value="WD40"/>
    <property type="match status" value="5"/>
</dbReference>
<dbReference type="Gene3D" id="1.25.40.470">
    <property type="match status" value="1"/>
</dbReference>
<dbReference type="InterPro" id="IPR056157">
    <property type="entry name" value="TPR_IFT80_172_dom"/>
</dbReference>
<gene>
    <name evidence="7" type="primary">IFT80</name>
    <name evidence="7" type="ORF">MICPUCDRAFT_44033</name>
</gene>
<feature type="domain" description="IFT80 second beta-propeller" evidence="5">
    <location>
        <begin position="310"/>
        <end position="566"/>
    </location>
</feature>
<dbReference type="STRING" id="564608.C1MNS8"/>
<dbReference type="Pfam" id="PF23387">
    <property type="entry name" value="TPR_IFT80_172"/>
    <property type="match status" value="1"/>
</dbReference>
<dbReference type="GeneID" id="9682601"/>
<dbReference type="Pfam" id="PF23335">
    <property type="entry name" value="Beta-prop_IFT80_2nd"/>
    <property type="match status" value="1"/>
</dbReference>
<protein>
    <submittedName>
        <fullName evidence="7">Intraflagellar transport protein 80</fullName>
    </submittedName>
</protein>
<evidence type="ECO:0000313" key="7">
    <source>
        <dbReference type="EMBL" id="EEH58344.1"/>
    </source>
</evidence>
<reference evidence="7 8" key="1">
    <citation type="journal article" date="2009" name="Science">
        <title>Green evolution and dynamic adaptations revealed by genomes of the marine picoeukaryotes Micromonas.</title>
        <authorList>
            <person name="Worden A.Z."/>
            <person name="Lee J.H."/>
            <person name="Mock T."/>
            <person name="Rouze P."/>
            <person name="Simmons M.P."/>
            <person name="Aerts A.L."/>
            <person name="Allen A.E."/>
            <person name="Cuvelier M.L."/>
            <person name="Derelle E."/>
            <person name="Everett M.V."/>
            <person name="Foulon E."/>
            <person name="Grimwood J."/>
            <person name="Gundlach H."/>
            <person name="Henrissat B."/>
            <person name="Napoli C."/>
            <person name="McDonald S.M."/>
            <person name="Parker M.S."/>
            <person name="Rombauts S."/>
            <person name="Salamov A."/>
            <person name="Von Dassow P."/>
            <person name="Badger J.H."/>
            <person name="Coutinho P.M."/>
            <person name="Demir E."/>
            <person name="Dubchak I."/>
            <person name="Gentemann C."/>
            <person name="Eikrem W."/>
            <person name="Gready J.E."/>
            <person name="John U."/>
            <person name="Lanier W."/>
            <person name="Lindquist E.A."/>
            <person name="Lucas S."/>
            <person name="Mayer K.F."/>
            <person name="Moreau H."/>
            <person name="Not F."/>
            <person name="Otillar R."/>
            <person name="Panaud O."/>
            <person name="Pangilinan J."/>
            <person name="Paulsen I."/>
            <person name="Piegu B."/>
            <person name="Poliakov A."/>
            <person name="Robbens S."/>
            <person name="Schmutz J."/>
            <person name="Toulza E."/>
            <person name="Wyss T."/>
            <person name="Zelensky A."/>
            <person name="Zhou K."/>
            <person name="Armbrust E.V."/>
            <person name="Bhattacharya D."/>
            <person name="Goodenough U.W."/>
            <person name="Van de Peer Y."/>
            <person name="Grigoriev I.V."/>
        </authorList>
    </citation>
    <scope>NUCLEOTIDE SEQUENCE [LARGE SCALE GENOMIC DNA]</scope>
    <source>
        <strain evidence="7 8">CCMP1545</strain>
    </source>
</reference>
<dbReference type="FunFam" id="1.25.40.470:FF:000007">
    <property type="entry name" value="Intraflagellar transport 80 homolog (Chlamydomonas)"/>
    <property type="match status" value="1"/>
</dbReference>
<keyword evidence="3" id="KW-0966">Cell projection</keyword>
<dbReference type="PANTHER" id="PTHR24098:SF0">
    <property type="entry name" value="OUTER SEGMENT 5"/>
    <property type="match status" value="1"/>
</dbReference>
<evidence type="ECO:0000256" key="1">
    <source>
        <dbReference type="ARBA" id="ARBA00004138"/>
    </source>
</evidence>
<dbReference type="eggNOG" id="KOG1524">
    <property type="taxonomic scope" value="Eukaryota"/>
</dbReference>
<dbReference type="KEGG" id="mpp:MICPUCDRAFT_44033"/>
<dbReference type="GO" id="GO:0030992">
    <property type="term" value="C:intraciliary transport particle B"/>
    <property type="evidence" value="ECO:0007669"/>
    <property type="project" value="TreeGrafter"/>
</dbReference>
<feature type="domain" description="IFT80/172/WDR35 TPR" evidence="6">
    <location>
        <begin position="595"/>
        <end position="739"/>
    </location>
</feature>
<dbReference type="PANTHER" id="PTHR24098">
    <property type="entry name" value="OUTER SEGMENT 5"/>
    <property type="match status" value="1"/>
</dbReference>
<keyword evidence="2" id="KW-0969">Cilium</keyword>
<organism evidence="8">
    <name type="scientific">Micromonas pusilla (strain CCMP1545)</name>
    <name type="common">Picoplanktonic green alga</name>
    <dbReference type="NCBI Taxonomy" id="564608"/>
    <lineage>
        <taxon>Eukaryota</taxon>
        <taxon>Viridiplantae</taxon>
        <taxon>Chlorophyta</taxon>
        <taxon>Mamiellophyceae</taxon>
        <taxon>Mamiellales</taxon>
        <taxon>Mamiellaceae</taxon>
        <taxon>Micromonas</taxon>
    </lineage>
</organism>
<dbReference type="GO" id="GO:0060271">
    <property type="term" value="P:cilium assembly"/>
    <property type="evidence" value="ECO:0007669"/>
    <property type="project" value="TreeGrafter"/>
</dbReference>
<dbReference type="Gene3D" id="2.130.10.10">
    <property type="entry name" value="YVTN repeat-like/Quinoprotein amine dehydrogenase"/>
    <property type="match status" value="2"/>
</dbReference>
<keyword evidence="8" id="KW-1185">Reference proteome</keyword>
<evidence type="ECO:0000256" key="4">
    <source>
        <dbReference type="PROSITE-ProRule" id="PRU00221"/>
    </source>
</evidence>
<evidence type="ECO:0000256" key="2">
    <source>
        <dbReference type="ARBA" id="ARBA00023069"/>
    </source>
</evidence>
<proteinExistence type="predicted"/>
<dbReference type="RefSeq" id="XP_003056699.1">
    <property type="nucleotide sequence ID" value="XM_003056653.1"/>
</dbReference>
<dbReference type="EMBL" id="GG663737">
    <property type="protein sequence ID" value="EEH58344.1"/>
    <property type="molecule type" value="Genomic_DNA"/>
</dbReference>
<accession>C1MNS8</accession>
<dbReference type="PROSITE" id="PS50294">
    <property type="entry name" value="WD_REPEATS_REGION"/>
    <property type="match status" value="1"/>
</dbReference>
<dbReference type="InterPro" id="IPR036322">
    <property type="entry name" value="WD40_repeat_dom_sf"/>
</dbReference>
<dbReference type="PROSITE" id="PS50082">
    <property type="entry name" value="WD_REPEATS_2"/>
    <property type="match status" value="1"/>
</dbReference>
<dbReference type="GO" id="GO:0005929">
    <property type="term" value="C:cilium"/>
    <property type="evidence" value="ECO:0007669"/>
    <property type="project" value="UniProtKB-SubCell"/>
</dbReference>
<dbReference type="Pfam" id="PF00400">
    <property type="entry name" value="WD40"/>
    <property type="match status" value="2"/>
</dbReference>
<keyword evidence="7" id="KW-0282">Flagellum</keyword>
<name>C1MNS8_MICPC</name>